<gene>
    <name evidence="1" type="ORF">YALI1_D13042g</name>
</gene>
<proteinExistence type="predicted"/>
<reference evidence="1 2" key="1">
    <citation type="journal article" date="2016" name="PLoS ONE">
        <title>Sequence Assembly of Yarrowia lipolytica Strain W29/CLIB89 Shows Transposable Element Diversity.</title>
        <authorList>
            <person name="Magnan C."/>
            <person name="Yu J."/>
            <person name="Chang I."/>
            <person name="Jahn E."/>
            <person name="Kanomata Y."/>
            <person name="Wu J."/>
            <person name="Zeller M."/>
            <person name="Oakes M."/>
            <person name="Baldi P."/>
            <person name="Sandmeyer S."/>
        </authorList>
    </citation>
    <scope>NUCLEOTIDE SEQUENCE [LARGE SCALE GENOMIC DNA]</scope>
    <source>
        <strain evidence="2">CLIB89(W29)</strain>
    </source>
</reference>
<dbReference type="VEuPathDB" id="FungiDB:YALI1_D13042g"/>
<dbReference type="GeneID" id="94583287"/>
<dbReference type="AlphaFoldDB" id="A0A1D8NE14"/>
<evidence type="ECO:0000313" key="2">
    <source>
        <dbReference type="Proteomes" id="UP000182444"/>
    </source>
</evidence>
<protein>
    <submittedName>
        <fullName evidence="1">Uncharacterized protein</fullName>
    </submittedName>
</protein>
<accession>A0A1D8NE14</accession>
<name>A0A1D8NE14_YARLL</name>
<evidence type="ECO:0000313" key="1">
    <source>
        <dbReference type="EMBL" id="AOW03877.1"/>
    </source>
</evidence>
<organism evidence="1 2">
    <name type="scientific">Yarrowia lipolytica</name>
    <name type="common">Candida lipolytica</name>
    <dbReference type="NCBI Taxonomy" id="4952"/>
    <lineage>
        <taxon>Eukaryota</taxon>
        <taxon>Fungi</taxon>
        <taxon>Dikarya</taxon>
        <taxon>Ascomycota</taxon>
        <taxon>Saccharomycotina</taxon>
        <taxon>Dipodascomycetes</taxon>
        <taxon>Dipodascales</taxon>
        <taxon>Dipodascales incertae sedis</taxon>
        <taxon>Yarrowia</taxon>
    </lineage>
</organism>
<dbReference type="RefSeq" id="XP_068138774.1">
    <property type="nucleotide sequence ID" value="XM_068282673.1"/>
</dbReference>
<dbReference type="EMBL" id="CP017556">
    <property type="protein sequence ID" value="AOW03877.1"/>
    <property type="molecule type" value="Genomic_DNA"/>
</dbReference>
<sequence>MNLDRRTHSYGSTRFPGAQLRVLNLMERFSLEHKTLAVPSLSSPESKTTTIYTRKCDTRKKSCLDKKIFCSGENSEHFRPYQFF</sequence>
<dbReference type="Proteomes" id="UP000182444">
    <property type="component" value="Chromosome 1D"/>
</dbReference>